<dbReference type="Proteomes" id="UP000886743">
    <property type="component" value="Unassembled WGS sequence"/>
</dbReference>
<dbReference type="AlphaFoldDB" id="A0A9D1SZS0"/>
<dbReference type="PANTHER" id="PTHR11647:SF1">
    <property type="entry name" value="COLLAPSIN RESPONSE MEDIATOR PROTEIN"/>
    <property type="match status" value="1"/>
</dbReference>
<dbReference type="EMBL" id="DVOF01000055">
    <property type="protein sequence ID" value="HIV02277.1"/>
    <property type="molecule type" value="Genomic_DNA"/>
</dbReference>
<gene>
    <name evidence="2" type="ORF">IAC74_01785</name>
</gene>
<evidence type="ECO:0000313" key="2">
    <source>
        <dbReference type="EMBL" id="HIV02277.1"/>
    </source>
</evidence>
<dbReference type="Pfam" id="PF07969">
    <property type="entry name" value="Amidohydro_3"/>
    <property type="match status" value="1"/>
</dbReference>
<dbReference type="PANTHER" id="PTHR11647">
    <property type="entry name" value="HYDRANTOINASE/DIHYDROPYRIMIDINASE FAMILY MEMBER"/>
    <property type="match status" value="1"/>
</dbReference>
<dbReference type="InterPro" id="IPR050378">
    <property type="entry name" value="Metallo-dep_Hydrolases_sf"/>
</dbReference>
<dbReference type="InterPro" id="IPR011059">
    <property type="entry name" value="Metal-dep_hydrolase_composite"/>
</dbReference>
<evidence type="ECO:0000259" key="1">
    <source>
        <dbReference type="Pfam" id="PF07969"/>
    </source>
</evidence>
<evidence type="ECO:0000313" key="3">
    <source>
        <dbReference type="Proteomes" id="UP000886743"/>
    </source>
</evidence>
<dbReference type="InterPro" id="IPR013108">
    <property type="entry name" value="Amidohydro_3"/>
</dbReference>
<name>A0A9D1SZS0_9FIRM</name>
<sequence length="74" mass="8160">MKILIKGGRVVDPANNIDEVTDIYINKGMIEEIGTELDPEGLEIEVIDAAGLIVAPGLIDMHTHLREPGFEYKE</sequence>
<accession>A0A9D1SZS0</accession>
<dbReference type="Gene3D" id="3.20.20.140">
    <property type="entry name" value="Metal-dependent hydrolases"/>
    <property type="match status" value="1"/>
</dbReference>
<comment type="caution">
    <text evidence="2">The sequence shown here is derived from an EMBL/GenBank/DDBJ whole genome shotgun (WGS) entry which is preliminary data.</text>
</comment>
<feature type="non-terminal residue" evidence="2">
    <location>
        <position position="74"/>
    </location>
</feature>
<dbReference type="GO" id="GO:0016810">
    <property type="term" value="F:hydrolase activity, acting on carbon-nitrogen (but not peptide) bonds"/>
    <property type="evidence" value="ECO:0007669"/>
    <property type="project" value="InterPro"/>
</dbReference>
<organism evidence="2 3">
    <name type="scientific">Candidatus Aphodoplasma excrementigallinarum</name>
    <dbReference type="NCBI Taxonomy" id="2840673"/>
    <lineage>
        <taxon>Bacteria</taxon>
        <taxon>Bacillati</taxon>
        <taxon>Bacillota</taxon>
        <taxon>Clostridia</taxon>
        <taxon>Eubacteriales</taxon>
        <taxon>Candidatus Aphodoplasma</taxon>
    </lineage>
</organism>
<proteinExistence type="predicted"/>
<protein>
    <submittedName>
        <fullName evidence="2">Amidohydrolase family protein</fullName>
    </submittedName>
</protein>
<reference evidence="2" key="1">
    <citation type="submission" date="2020-10" db="EMBL/GenBank/DDBJ databases">
        <authorList>
            <person name="Gilroy R."/>
        </authorList>
    </citation>
    <scope>NUCLEOTIDE SEQUENCE</scope>
    <source>
        <strain evidence="2">4920</strain>
    </source>
</reference>
<feature type="domain" description="Amidohydrolase 3" evidence="1">
    <location>
        <begin position="45"/>
        <end position="70"/>
    </location>
</feature>
<dbReference type="SUPFAM" id="SSF51338">
    <property type="entry name" value="Composite domain of metallo-dependent hydrolases"/>
    <property type="match status" value="1"/>
</dbReference>
<reference evidence="2" key="2">
    <citation type="journal article" date="2021" name="PeerJ">
        <title>Extensive microbial diversity within the chicken gut microbiome revealed by metagenomics and culture.</title>
        <authorList>
            <person name="Gilroy R."/>
            <person name="Ravi A."/>
            <person name="Getino M."/>
            <person name="Pursley I."/>
            <person name="Horton D.L."/>
            <person name="Alikhan N.F."/>
            <person name="Baker D."/>
            <person name="Gharbi K."/>
            <person name="Hall N."/>
            <person name="Watson M."/>
            <person name="Adriaenssens E.M."/>
            <person name="Foster-Nyarko E."/>
            <person name="Jarju S."/>
            <person name="Secka A."/>
            <person name="Antonio M."/>
            <person name="Oren A."/>
            <person name="Chaudhuri R.R."/>
            <person name="La Ragione R."/>
            <person name="Hildebrand F."/>
            <person name="Pallen M.J."/>
        </authorList>
    </citation>
    <scope>NUCLEOTIDE SEQUENCE</scope>
    <source>
        <strain evidence="2">4920</strain>
    </source>
</reference>